<dbReference type="AlphaFoldDB" id="A0A0V1PSY9"/>
<keyword evidence="5" id="KW-1000">Mitochondrion outer membrane</keyword>
<evidence type="ECO:0000256" key="9">
    <source>
        <dbReference type="ARBA" id="ARBA00023128"/>
    </source>
</evidence>
<evidence type="ECO:0000313" key="13">
    <source>
        <dbReference type="EMBL" id="KRZ99163.1"/>
    </source>
</evidence>
<dbReference type="CDD" id="cd22884">
    <property type="entry name" value="TOM22"/>
    <property type="match status" value="1"/>
</dbReference>
<evidence type="ECO:0000256" key="8">
    <source>
        <dbReference type="ARBA" id="ARBA00023010"/>
    </source>
</evidence>
<dbReference type="OrthoDB" id="10016939at2759"/>
<evidence type="ECO:0000256" key="3">
    <source>
        <dbReference type="ARBA" id="ARBA00022448"/>
    </source>
</evidence>
<keyword evidence="9" id="KW-0496">Mitochondrion</keyword>
<comment type="caution">
    <text evidence="13">The sequence shown here is derived from an EMBL/GenBank/DDBJ whole genome shotgun (WGS) entry which is preliminary data.</text>
</comment>
<evidence type="ECO:0000256" key="10">
    <source>
        <dbReference type="ARBA" id="ARBA00023136"/>
    </source>
</evidence>
<dbReference type="PANTHER" id="PTHR12504">
    <property type="entry name" value="MITOCHONDRIAL IMPORT RECEPTOR SUBUNIT TOM22"/>
    <property type="match status" value="1"/>
</dbReference>
<dbReference type="Pfam" id="PF04281">
    <property type="entry name" value="Tom22"/>
    <property type="match status" value="1"/>
</dbReference>
<evidence type="ECO:0000256" key="5">
    <source>
        <dbReference type="ARBA" id="ARBA00022787"/>
    </source>
</evidence>
<accession>A0A0V1PSY9</accession>
<sequence length="152" mass="16474">MVKLTQIDDESATRFDQGPAAAHAAKEETFSDSEASDSDSDIDDDFDVENETLLDRIVALKDVIPPQQRTQIVSAGEIIKDTLYSGFNKSGNLLWTLTSSALLLGVPLSLAILAETQLQEMEKEMSLQQSAQDVLAPGSEEAFKNTEKPATA</sequence>
<keyword evidence="11" id="KW-0675">Receptor</keyword>
<keyword evidence="6" id="KW-0653">Protein transport</keyword>
<gene>
    <name evidence="13" type="ORF">AC631_05068</name>
</gene>
<keyword evidence="3" id="KW-0813">Transport</keyword>
<keyword evidence="8" id="KW-0811">Translocation</keyword>
<evidence type="ECO:0000313" key="14">
    <source>
        <dbReference type="Proteomes" id="UP000054251"/>
    </source>
</evidence>
<dbReference type="GeneID" id="26842077"/>
<feature type="region of interest" description="Disordered" evidence="12">
    <location>
        <begin position="125"/>
        <end position="152"/>
    </location>
</feature>
<name>A0A0V1PSY9_9ASCO</name>
<feature type="region of interest" description="Disordered" evidence="12">
    <location>
        <begin position="1"/>
        <end position="45"/>
    </location>
</feature>
<evidence type="ECO:0000256" key="6">
    <source>
        <dbReference type="ARBA" id="ARBA00022927"/>
    </source>
</evidence>
<keyword evidence="14" id="KW-1185">Reference proteome</keyword>
<feature type="compositionally biased region" description="Basic and acidic residues" evidence="12">
    <location>
        <begin position="141"/>
        <end position="152"/>
    </location>
</feature>
<keyword evidence="10" id="KW-0472">Membrane</keyword>
<evidence type="ECO:0000256" key="2">
    <source>
        <dbReference type="ARBA" id="ARBA00009874"/>
    </source>
</evidence>
<feature type="compositionally biased region" description="Acidic residues" evidence="12">
    <location>
        <begin position="30"/>
        <end position="45"/>
    </location>
</feature>
<organism evidence="13 14">
    <name type="scientific">Debaryomyces fabryi</name>
    <dbReference type="NCBI Taxonomy" id="58627"/>
    <lineage>
        <taxon>Eukaryota</taxon>
        <taxon>Fungi</taxon>
        <taxon>Dikarya</taxon>
        <taxon>Ascomycota</taxon>
        <taxon>Saccharomycotina</taxon>
        <taxon>Pichiomycetes</taxon>
        <taxon>Debaryomycetaceae</taxon>
        <taxon>Debaryomyces</taxon>
    </lineage>
</organism>
<reference evidence="13 14" key="1">
    <citation type="submission" date="2015-11" db="EMBL/GenBank/DDBJ databases">
        <title>The genome of Debaryomyces fabryi.</title>
        <authorList>
            <person name="Tafer H."/>
            <person name="Lopandic K."/>
        </authorList>
    </citation>
    <scope>NUCLEOTIDE SEQUENCE [LARGE SCALE GENOMIC DNA]</scope>
    <source>
        <strain evidence="13 14">CBS 789</strain>
    </source>
</reference>
<dbReference type="PANTHER" id="PTHR12504:SF0">
    <property type="entry name" value="MITOCHONDRIAL IMPORT RECEPTOR SUBUNIT TOM22 HOMOLOG"/>
    <property type="match status" value="1"/>
</dbReference>
<evidence type="ECO:0000256" key="7">
    <source>
        <dbReference type="ARBA" id="ARBA00022989"/>
    </source>
</evidence>
<protein>
    <recommendedName>
        <fullName evidence="15">Mitochondrial import receptor subunit tom22</fullName>
    </recommendedName>
</protein>
<proteinExistence type="inferred from homology"/>
<evidence type="ECO:0000256" key="11">
    <source>
        <dbReference type="ARBA" id="ARBA00023170"/>
    </source>
</evidence>
<dbReference type="InterPro" id="IPR005683">
    <property type="entry name" value="Tom22"/>
</dbReference>
<comment type="subcellular location">
    <subcellularLocation>
        <location evidence="1">Mitochondrion outer membrane</location>
        <topology evidence="1">Single-pass membrane protein</topology>
    </subcellularLocation>
</comment>
<dbReference type="Proteomes" id="UP000054251">
    <property type="component" value="Unassembled WGS sequence"/>
</dbReference>
<comment type="similarity">
    <text evidence="2">Belongs to the Tom22 family.</text>
</comment>
<keyword evidence="7" id="KW-1133">Transmembrane helix</keyword>
<dbReference type="GO" id="GO:0006886">
    <property type="term" value="P:intracellular protein transport"/>
    <property type="evidence" value="ECO:0007669"/>
    <property type="project" value="InterPro"/>
</dbReference>
<keyword evidence="4" id="KW-0812">Transmembrane</keyword>
<evidence type="ECO:0000256" key="4">
    <source>
        <dbReference type="ARBA" id="ARBA00022692"/>
    </source>
</evidence>
<evidence type="ECO:0008006" key="15">
    <source>
        <dbReference type="Google" id="ProtNLM"/>
    </source>
</evidence>
<dbReference type="RefSeq" id="XP_015465266.1">
    <property type="nucleotide sequence ID" value="XM_015613897.1"/>
</dbReference>
<dbReference type="EMBL" id="LMYN01000167">
    <property type="protein sequence ID" value="KRZ99163.1"/>
    <property type="molecule type" value="Genomic_DNA"/>
</dbReference>
<evidence type="ECO:0000256" key="12">
    <source>
        <dbReference type="SAM" id="MobiDB-lite"/>
    </source>
</evidence>
<dbReference type="GO" id="GO:0005741">
    <property type="term" value="C:mitochondrial outer membrane"/>
    <property type="evidence" value="ECO:0007669"/>
    <property type="project" value="UniProtKB-SubCell"/>
</dbReference>
<evidence type="ECO:0000256" key="1">
    <source>
        <dbReference type="ARBA" id="ARBA00004572"/>
    </source>
</evidence>